<organism evidence="2 3">
    <name type="scientific">Aspergillus pseudotamarii</name>
    <dbReference type="NCBI Taxonomy" id="132259"/>
    <lineage>
        <taxon>Eukaryota</taxon>
        <taxon>Fungi</taxon>
        <taxon>Dikarya</taxon>
        <taxon>Ascomycota</taxon>
        <taxon>Pezizomycotina</taxon>
        <taxon>Eurotiomycetes</taxon>
        <taxon>Eurotiomycetidae</taxon>
        <taxon>Eurotiales</taxon>
        <taxon>Aspergillaceae</taxon>
        <taxon>Aspergillus</taxon>
        <taxon>Aspergillus subgen. Circumdati</taxon>
    </lineage>
</organism>
<dbReference type="AlphaFoldDB" id="A0A5N6SIH7"/>
<dbReference type="EMBL" id="ML743604">
    <property type="protein sequence ID" value="KAE8134435.1"/>
    <property type="molecule type" value="Genomic_DNA"/>
</dbReference>
<evidence type="ECO:0000256" key="1">
    <source>
        <dbReference type="SAM" id="MobiDB-lite"/>
    </source>
</evidence>
<reference evidence="2 3" key="1">
    <citation type="submission" date="2019-04" db="EMBL/GenBank/DDBJ databases">
        <title>Friends and foes A comparative genomics study of 23 Aspergillus species from section Flavi.</title>
        <authorList>
            <consortium name="DOE Joint Genome Institute"/>
            <person name="Kjaerbolling I."/>
            <person name="Vesth T."/>
            <person name="Frisvad J.C."/>
            <person name="Nybo J.L."/>
            <person name="Theobald S."/>
            <person name="Kildgaard S."/>
            <person name="Isbrandt T."/>
            <person name="Kuo A."/>
            <person name="Sato A."/>
            <person name="Lyhne E.K."/>
            <person name="Kogle M.E."/>
            <person name="Wiebenga A."/>
            <person name="Kun R.S."/>
            <person name="Lubbers R.J."/>
            <person name="Makela M.R."/>
            <person name="Barry K."/>
            <person name="Chovatia M."/>
            <person name="Clum A."/>
            <person name="Daum C."/>
            <person name="Haridas S."/>
            <person name="He G."/>
            <person name="LaButti K."/>
            <person name="Lipzen A."/>
            <person name="Mondo S."/>
            <person name="Riley R."/>
            <person name="Salamov A."/>
            <person name="Simmons B.A."/>
            <person name="Magnuson J.K."/>
            <person name="Henrissat B."/>
            <person name="Mortensen U.H."/>
            <person name="Larsen T.O."/>
            <person name="Devries R.P."/>
            <person name="Grigoriev I.V."/>
            <person name="Machida M."/>
            <person name="Baker S.E."/>
            <person name="Andersen M.R."/>
        </authorList>
    </citation>
    <scope>NUCLEOTIDE SEQUENCE [LARGE SCALE GENOMIC DNA]</scope>
    <source>
        <strain evidence="2 3">CBS 117625</strain>
    </source>
</reference>
<keyword evidence="3" id="KW-1185">Reference proteome</keyword>
<protein>
    <submittedName>
        <fullName evidence="2">Uncharacterized protein</fullName>
    </submittedName>
</protein>
<sequence length="236" mass="25910">MAFFGEGPVVSHLGHGLVQTAGVNHRKGRRPQDTGSGNRPRGRRPNEVSKINQRSWPSPASGPSGYRGGKNFPANGNNNRIQKQGPRQPQGPGQKQKFTPRRSRRGLGPQRRGPRHGGANNAPRHPGQRRGPQPRLSRDGDTIMRDAPALNRRPVRQPGISVRHPSPQRDVVMVDVFTTAPPTEVEHMVMLDVFTTSHPVEEQFAALAIAAPQFATGTGEEPQDIEMSDAPPLYFY</sequence>
<dbReference type="OrthoDB" id="4507145at2759"/>
<dbReference type="GeneID" id="43644784"/>
<dbReference type="RefSeq" id="XP_031910498.1">
    <property type="nucleotide sequence ID" value="XM_032060574.1"/>
</dbReference>
<feature type="compositionally biased region" description="Low complexity" evidence="1">
    <location>
        <begin position="123"/>
        <end position="135"/>
    </location>
</feature>
<dbReference type="Proteomes" id="UP000325672">
    <property type="component" value="Unassembled WGS sequence"/>
</dbReference>
<accession>A0A5N6SIH7</accession>
<feature type="compositionally biased region" description="Low complexity" evidence="1">
    <location>
        <begin position="82"/>
        <end position="97"/>
    </location>
</feature>
<proteinExistence type="predicted"/>
<feature type="region of interest" description="Disordered" evidence="1">
    <location>
        <begin position="20"/>
        <end position="167"/>
    </location>
</feature>
<gene>
    <name evidence="2" type="ORF">BDV38DRAFT_285901</name>
</gene>
<feature type="compositionally biased region" description="Polar residues" evidence="1">
    <location>
        <begin position="49"/>
        <end position="58"/>
    </location>
</feature>
<evidence type="ECO:0000313" key="2">
    <source>
        <dbReference type="EMBL" id="KAE8134435.1"/>
    </source>
</evidence>
<evidence type="ECO:0000313" key="3">
    <source>
        <dbReference type="Proteomes" id="UP000325672"/>
    </source>
</evidence>
<name>A0A5N6SIH7_ASPPS</name>